<gene>
    <name evidence="2" type="ORF">P8627_10755</name>
</gene>
<dbReference type="CDD" id="cd07043">
    <property type="entry name" value="STAS_anti-anti-sigma_factors"/>
    <property type="match status" value="1"/>
</dbReference>
<dbReference type="Pfam" id="PF01740">
    <property type="entry name" value="STAS"/>
    <property type="match status" value="1"/>
</dbReference>
<dbReference type="SUPFAM" id="SSF52091">
    <property type="entry name" value="SpoIIaa-like"/>
    <property type="match status" value="1"/>
</dbReference>
<organism evidence="2 3">
    <name type="scientific">Jannaschia ovalis</name>
    <dbReference type="NCBI Taxonomy" id="3038773"/>
    <lineage>
        <taxon>Bacteria</taxon>
        <taxon>Pseudomonadati</taxon>
        <taxon>Pseudomonadota</taxon>
        <taxon>Alphaproteobacteria</taxon>
        <taxon>Rhodobacterales</taxon>
        <taxon>Roseobacteraceae</taxon>
        <taxon>Jannaschia</taxon>
    </lineage>
</organism>
<evidence type="ECO:0000313" key="3">
    <source>
        <dbReference type="Proteomes" id="UP001243420"/>
    </source>
</evidence>
<dbReference type="PROSITE" id="PS50801">
    <property type="entry name" value="STAS"/>
    <property type="match status" value="1"/>
</dbReference>
<dbReference type="PANTHER" id="PTHR33495">
    <property type="entry name" value="ANTI-SIGMA FACTOR ANTAGONIST TM_1081-RELATED-RELATED"/>
    <property type="match status" value="1"/>
</dbReference>
<dbReference type="PANTHER" id="PTHR33495:SF2">
    <property type="entry name" value="ANTI-SIGMA FACTOR ANTAGONIST TM_1081-RELATED"/>
    <property type="match status" value="1"/>
</dbReference>
<reference evidence="2 3" key="1">
    <citation type="submission" date="2023-04" db="EMBL/GenBank/DDBJ databases">
        <title>Jannaschia ovalis sp. nov., a marine bacterium isolated from sea tidal flat.</title>
        <authorList>
            <person name="Kwon D.Y."/>
            <person name="Kim J.-J."/>
        </authorList>
    </citation>
    <scope>NUCLEOTIDE SEQUENCE [LARGE SCALE GENOMIC DNA]</scope>
    <source>
        <strain evidence="2 3">GRR-S6-38</strain>
    </source>
</reference>
<dbReference type="InterPro" id="IPR002645">
    <property type="entry name" value="STAS_dom"/>
</dbReference>
<protein>
    <submittedName>
        <fullName evidence="2">STAS domain-containing protein</fullName>
    </submittedName>
</protein>
<dbReference type="InterPro" id="IPR036513">
    <property type="entry name" value="STAS_dom_sf"/>
</dbReference>
<sequence length="110" mass="11826">MQIEDRRSEDALVLTPAGPRIDAAGAVAFKDAMRGHLAGHPGRVVLDLAAVDFVDSSGLGALVAVMKMLGPDRRLELSGCGPAILRVFELTHMDRVFVLHDRLPEDIAAR</sequence>
<proteinExistence type="predicted"/>
<name>A0ABY8LB59_9RHOB</name>
<dbReference type="Proteomes" id="UP001243420">
    <property type="component" value="Chromosome"/>
</dbReference>
<dbReference type="RefSeq" id="WP_279964097.1">
    <property type="nucleotide sequence ID" value="NZ_CP122537.1"/>
</dbReference>
<keyword evidence="3" id="KW-1185">Reference proteome</keyword>
<evidence type="ECO:0000259" key="1">
    <source>
        <dbReference type="PROSITE" id="PS50801"/>
    </source>
</evidence>
<accession>A0ABY8LB59</accession>
<feature type="domain" description="STAS" evidence="1">
    <location>
        <begin position="21"/>
        <end position="110"/>
    </location>
</feature>
<evidence type="ECO:0000313" key="2">
    <source>
        <dbReference type="EMBL" id="WGH77520.1"/>
    </source>
</evidence>
<dbReference type="EMBL" id="CP122537">
    <property type="protein sequence ID" value="WGH77520.1"/>
    <property type="molecule type" value="Genomic_DNA"/>
</dbReference>
<dbReference type="Gene3D" id="3.30.750.24">
    <property type="entry name" value="STAS domain"/>
    <property type="match status" value="1"/>
</dbReference>